<proteinExistence type="predicted"/>
<keyword evidence="1 3" id="KW-0732">Signal</keyword>
<dbReference type="RefSeq" id="WP_157993047.1">
    <property type="nucleotide sequence ID" value="NZ_QYAG01000002.1"/>
</dbReference>
<feature type="domain" description="Peptidase C51" evidence="4">
    <location>
        <begin position="143"/>
        <end position="276"/>
    </location>
</feature>
<dbReference type="SUPFAM" id="SSF54001">
    <property type="entry name" value="Cysteine proteinases"/>
    <property type="match status" value="1"/>
</dbReference>
<evidence type="ECO:0000313" key="5">
    <source>
        <dbReference type="EMBL" id="RZT62925.1"/>
    </source>
</evidence>
<dbReference type="Proteomes" id="UP000291832">
    <property type="component" value="Unassembled WGS sequence"/>
</dbReference>
<dbReference type="EMBL" id="SHKI01000006">
    <property type="protein sequence ID" value="RZT62925.1"/>
    <property type="molecule type" value="Genomic_DNA"/>
</dbReference>
<evidence type="ECO:0000259" key="4">
    <source>
        <dbReference type="PROSITE" id="PS50911"/>
    </source>
</evidence>
<evidence type="ECO:0000256" key="3">
    <source>
        <dbReference type="SAM" id="SignalP"/>
    </source>
</evidence>
<keyword evidence="6" id="KW-1185">Reference proteome</keyword>
<dbReference type="InterPro" id="IPR028994">
    <property type="entry name" value="Integrin_alpha_N"/>
</dbReference>
<dbReference type="OrthoDB" id="9758772at2"/>
<name>A0A4Q7TQ86_9MICO</name>
<sequence>MKLARSGTRISAAVVTLALGLATLGGAPAAAMATATVAGGSTHAVLDAPELPGEPVTEEPTPTTPTPEPTPEPSPEPTPEPTPAPTPEPEVSEPAPTDPPAEILGANGGAVSDSPGPATARPWDGSQTLPVPNASRRALIGDDYPQKYKRLPMEPVIWDEWNFAHRQCTSFVSWRLNQVNKVPFSNQYKGLYRWGNAADWAASARSVGIRVDTTPEIGAVAWSGAYYKGASWAGHVAWVADVLSDGRVVIEEYNYGWAGAYYTRTIQANDFQGYIHVSDLTQAFSQAPKPTISGVPMVGGTLTVSASGWSPRPDTTRYQWFAGGTAVSGATGTTFQPRLADLGKRITVEVTGDKPRYRPTTVASTATAAVMMVDSNGNGIDDTQEMMPWNSDVNGDGLPDAVGFGSKGVSVALRTKTGFGPARTWVAGFGTGNGWSTLAHPRALIDVNGDGKSDVVGFAEDGVYVALSTGSGFGAAKRWSAQFGAASGWSVQHHPRTLVDVNGDGRPDIVGFASNGVHVALNTGSSFAGMTKWYDGFGTAKGWTVDTSPRMVADMNGDGLPDIVGISKTGVYVALNTGTRFAAMTQWSSGFGRGSGWSTAAHPRTLADVNGDGRPDLVGFATNGVYVALNGGTSLQTMRLWRAGLGNANGWRIERHPRILADVNRDGLADVVGFDHNGVVVALSTGSGFTAPKRWSSEFGAKDWSTAQSPRFVTDTNGDGRADIVGFSSQGIQIATSTGKEFGASQLQYRGFGLDAGGWKVAGHPRAMGIYTLGGKHVPTISGQVRVGQRLTAHRGTWYPKPVRLTPQWLRNGQPIPQQTGTSYTLTRADLGAKISYRVRGTKTGYMPITRVSSGYTVLPGQLTVSAAPTVTGTAKVGRTLTALPRTWRPQPVTLKYQWYRNGSKIPGATQVTYKLTRADAGQHVRVTVIGAKSGYTTKSRVSKYIRVAK</sequence>
<evidence type="ECO:0000256" key="1">
    <source>
        <dbReference type="ARBA" id="ARBA00022729"/>
    </source>
</evidence>
<dbReference type="PANTHER" id="PTHR46580">
    <property type="entry name" value="SENSOR KINASE-RELATED"/>
    <property type="match status" value="1"/>
</dbReference>
<accession>A0A4Q7TQ86</accession>
<reference evidence="5 6" key="1">
    <citation type="journal article" date="2015" name="Stand. Genomic Sci.">
        <title>Genomic Encyclopedia of Bacterial and Archaeal Type Strains, Phase III: the genomes of soil and plant-associated and newly described type strains.</title>
        <authorList>
            <person name="Whitman W.B."/>
            <person name="Woyke T."/>
            <person name="Klenk H.P."/>
            <person name="Zhou Y."/>
            <person name="Lilburn T.G."/>
            <person name="Beck B.J."/>
            <person name="De Vos P."/>
            <person name="Vandamme P."/>
            <person name="Eisen J.A."/>
            <person name="Garrity G."/>
            <person name="Hugenholtz P."/>
            <person name="Kyrpides N.C."/>
        </authorList>
    </citation>
    <scope>NUCLEOTIDE SEQUENCE [LARGE SCALE GENOMIC DNA]</scope>
    <source>
        <strain evidence="5 6">RF6</strain>
    </source>
</reference>
<dbReference type="Pfam" id="PF13517">
    <property type="entry name" value="FG-GAP_3"/>
    <property type="match status" value="2"/>
</dbReference>
<evidence type="ECO:0000313" key="6">
    <source>
        <dbReference type="Proteomes" id="UP000291832"/>
    </source>
</evidence>
<dbReference type="Gene3D" id="3.90.1720.10">
    <property type="entry name" value="endopeptidase domain like (from Nostoc punctiforme)"/>
    <property type="match status" value="1"/>
</dbReference>
<dbReference type="PROSITE" id="PS50911">
    <property type="entry name" value="CHAP"/>
    <property type="match status" value="1"/>
</dbReference>
<dbReference type="InterPro" id="IPR038765">
    <property type="entry name" value="Papain-like_cys_pep_sf"/>
</dbReference>
<dbReference type="InterPro" id="IPR013517">
    <property type="entry name" value="FG-GAP"/>
</dbReference>
<feature type="compositionally biased region" description="Pro residues" evidence="2">
    <location>
        <begin position="62"/>
        <end position="88"/>
    </location>
</feature>
<evidence type="ECO:0000256" key="2">
    <source>
        <dbReference type="SAM" id="MobiDB-lite"/>
    </source>
</evidence>
<comment type="caution">
    <text evidence="5">The sequence shown here is derived from an EMBL/GenBank/DDBJ whole genome shotgun (WGS) entry which is preliminary data.</text>
</comment>
<organism evidence="5 6">
    <name type="scientific">Leucobacter luti</name>
    <dbReference type="NCBI Taxonomy" id="340320"/>
    <lineage>
        <taxon>Bacteria</taxon>
        <taxon>Bacillati</taxon>
        <taxon>Actinomycetota</taxon>
        <taxon>Actinomycetes</taxon>
        <taxon>Micrococcales</taxon>
        <taxon>Microbacteriaceae</taxon>
        <taxon>Leucobacter</taxon>
    </lineage>
</organism>
<dbReference type="Pfam" id="PF05257">
    <property type="entry name" value="CHAP"/>
    <property type="match status" value="1"/>
</dbReference>
<dbReference type="PANTHER" id="PTHR46580:SF2">
    <property type="entry name" value="MAM DOMAIN-CONTAINING PROTEIN"/>
    <property type="match status" value="1"/>
</dbReference>
<feature type="signal peptide" evidence="3">
    <location>
        <begin position="1"/>
        <end position="33"/>
    </location>
</feature>
<feature type="chain" id="PRO_5039135108" evidence="3">
    <location>
        <begin position="34"/>
        <end position="950"/>
    </location>
</feature>
<dbReference type="Gene3D" id="2.130.10.130">
    <property type="entry name" value="Integrin alpha, N-terminal"/>
    <property type="match status" value="2"/>
</dbReference>
<protein>
    <submittedName>
        <fullName evidence="5">VCBS repeat protein</fullName>
    </submittedName>
</protein>
<dbReference type="AlphaFoldDB" id="A0A4Q7TQ86"/>
<dbReference type="Gene3D" id="2.60.40.2700">
    <property type="match status" value="3"/>
</dbReference>
<feature type="region of interest" description="Disordered" evidence="2">
    <location>
        <begin position="45"/>
        <end position="133"/>
    </location>
</feature>
<dbReference type="SUPFAM" id="SSF69318">
    <property type="entry name" value="Integrin alpha N-terminal domain"/>
    <property type="match status" value="1"/>
</dbReference>
<dbReference type="InterPro" id="IPR007921">
    <property type="entry name" value="CHAP_dom"/>
</dbReference>
<gene>
    <name evidence="5" type="ORF">EV139_2634</name>
</gene>